<dbReference type="SMART" id="SM00895">
    <property type="entry name" value="FCD"/>
    <property type="match status" value="1"/>
</dbReference>
<evidence type="ECO:0000256" key="3">
    <source>
        <dbReference type="ARBA" id="ARBA00023163"/>
    </source>
</evidence>
<dbReference type="OrthoDB" id="5365904at2"/>
<feature type="domain" description="HTH gntR-type" evidence="4">
    <location>
        <begin position="1"/>
        <end position="66"/>
    </location>
</feature>
<dbReference type="InterPro" id="IPR000524">
    <property type="entry name" value="Tscrpt_reg_HTH_GntR"/>
</dbReference>
<dbReference type="InterPro" id="IPR011711">
    <property type="entry name" value="GntR_C"/>
</dbReference>
<keyword evidence="2 5" id="KW-0238">DNA-binding</keyword>
<dbReference type="InterPro" id="IPR036390">
    <property type="entry name" value="WH_DNA-bd_sf"/>
</dbReference>
<dbReference type="PANTHER" id="PTHR43537:SF24">
    <property type="entry name" value="GLUCONATE OPERON TRANSCRIPTIONAL REPRESSOR"/>
    <property type="match status" value="1"/>
</dbReference>
<dbReference type="PANTHER" id="PTHR43537">
    <property type="entry name" value="TRANSCRIPTIONAL REGULATOR, GNTR FAMILY"/>
    <property type="match status" value="1"/>
</dbReference>
<reference evidence="5 6" key="1">
    <citation type="submission" date="2017-04" db="EMBL/GenBank/DDBJ databases">
        <authorList>
            <person name="Afonso C.L."/>
            <person name="Miller P.J."/>
            <person name="Scott M.A."/>
            <person name="Spackman E."/>
            <person name="Goraichik I."/>
            <person name="Dimitrov K.M."/>
            <person name="Suarez D.L."/>
            <person name="Swayne D.E."/>
        </authorList>
    </citation>
    <scope>NUCLEOTIDE SEQUENCE [LARGE SCALE GENOMIC DNA]</scope>
    <source>
        <strain evidence="5 6">DSM 3385</strain>
    </source>
</reference>
<keyword evidence="6" id="KW-1185">Reference proteome</keyword>
<dbReference type="GO" id="GO:0003700">
    <property type="term" value="F:DNA-binding transcription factor activity"/>
    <property type="evidence" value="ECO:0007669"/>
    <property type="project" value="InterPro"/>
</dbReference>
<dbReference type="Pfam" id="PF07729">
    <property type="entry name" value="FCD"/>
    <property type="match status" value="1"/>
</dbReference>
<dbReference type="GO" id="GO:0003677">
    <property type="term" value="F:DNA binding"/>
    <property type="evidence" value="ECO:0007669"/>
    <property type="project" value="UniProtKB-KW"/>
</dbReference>
<dbReference type="RefSeq" id="WP_084067399.1">
    <property type="nucleotide sequence ID" value="NZ_FWXY01000004.1"/>
</dbReference>
<dbReference type="SMART" id="SM00345">
    <property type="entry name" value="HTH_GNTR"/>
    <property type="match status" value="1"/>
</dbReference>
<evidence type="ECO:0000259" key="4">
    <source>
        <dbReference type="PROSITE" id="PS50949"/>
    </source>
</evidence>
<dbReference type="SUPFAM" id="SSF46785">
    <property type="entry name" value="Winged helix' DNA-binding domain"/>
    <property type="match status" value="1"/>
</dbReference>
<gene>
    <name evidence="5" type="ORF">SAMN02746065_104176</name>
</gene>
<organism evidence="5 6">
    <name type="scientific">Desulfocicer vacuolatum DSM 3385</name>
    <dbReference type="NCBI Taxonomy" id="1121400"/>
    <lineage>
        <taxon>Bacteria</taxon>
        <taxon>Pseudomonadati</taxon>
        <taxon>Thermodesulfobacteriota</taxon>
        <taxon>Desulfobacteria</taxon>
        <taxon>Desulfobacterales</taxon>
        <taxon>Desulfobacteraceae</taxon>
        <taxon>Desulfocicer</taxon>
    </lineage>
</organism>
<dbReference type="PROSITE" id="PS50949">
    <property type="entry name" value="HTH_GNTR"/>
    <property type="match status" value="1"/>
</dbReference>
<keyword evidence="1" id="KW-0805">Transcription regulation</keyword>
<accession>A0A1W2A6F6</accession>
<evidence type="ECO:0000256" key="2">
    <source>
        <dbReference type="ARBA" id="ARBA00023125"/>
    </source>
</evidence>
<dbReference type="AlphaFoldDB" id="A0A1W2A6F6"/>
<evidence type="ECO:0000256" key="1">
    <source>
        <dbReference type="ARBA" id="ARBA00023015"/>
    </source>
</evidence>
<dbReference type="Gene3D" id="1.10.10.10">
    <property type="entry name" value="Winged helix-like DNA-binding domain superfamily/Winged helix DNA-binding domain"/>
    <property type="match status" value="1"/>
</dbReference>
<dbReference type="STRING" id="1121400.SAMN02746065_104176"/>
<dbReference type="EMBL" id="FWXY01000004">
    <property type="protein sequence ID" value="SMC56240.1"/>
    <property type="molecule type" value="Genomic_DNA"/>
</dbReference>
<sequence length="216" mass="25044">MNQSIYTILKERILFLEYKPGEILNENVLAKEFGVSRTPMREILNRLEWEKLARVIARTGTMITEIEFQQMMNLYRARFEIEGLAGRLAAEGFTPEHGRKIEKLRAACGVLEKNNNREKDKKKLVLLDHEYRSILYDAVNNPVVTEVSQGLYEQTFRLWYITLASGDWQNEIASVIQEFGAVNDVLLSGNTQQAYDLRKSLLVDHFDRIKTKFLGI</sequence>
<evidence type="ECO:0000313" key="5">
    <source>
        <dbReference type="EMBL" id="SMC56240.1"/>
    </source>
</evidence>
<dbReference type="InterPro" id="IPR036388">
    <property type="entry name" value="WH-like_DNA-bd_sf"/>
</dbReference>
<dbReference type="SUPFAM" id="SSF48008">
    <property type="entry name" value="GntR ligand-binding domain-like"/>
    <property type="match status" value="1"/>
</dbReference>
<dbReference type="Gene3D" id="1.20.120.530">
    <property type="entry name" value="GntR ligand-binding domain-like"/>
    <property type="match status" value="1"/>
</dbReference>
<dbReference type="InterPro" id="IPR008920">
    <property type="entry name" value="TF_FadR/GntR_C"/>
</dbReference>
<dbReference type="Pfam" id="PF00392">
    <property type="entry name" value="GntR"/>
    <property type="match status" value="1"/>
</dbReference>
<name>A0A1W2A6F6_9BACT</name>
<keyword evidence="3" id="KW-0804">Transcription</keyword>
<proteinExistence type="predicted"/>
<dbReference type="Proteomes" id="UP000192418">
    <property type="component" value="Unassembled WGS sequence"/>
</dbReference>
<dbReference type="CDD" id="cd07377">
    <property type="entry name" value="WHTH_GntR"/>
    <property type="match status" value="1"/>
</dbReference>
<protein>
    <submittedName>
        <fullName evidence="5">DNA-binding transcriptional regulator, GntR family</fullName>
    </submittedName>
</protein>
<evidence type="ECO:0000313" key="6">
    <source>
        <dbReference type="Proteomes" id="UP000192418"/>
    </source>
</evidence>